<dbReference type="GO" id="GO:0031593">
    <property type="term" value="F:polyubiquitin modification-dependent protein binding"/>
    <property type="evidence" value="ECO:0007669"/>
    <property type="project" value="EnsemblFungi"/>
</dbReference>
<comment type="similarity">
    <text evidence="1">Belongs to the UFD1 family.</text>
</comment>
<dbReference type="GO" id="GO:0034098">
    <property type="term" value="C:VCP-NPL4-UFD1 AAA ATPase complex"/>
    <property type="evidence" value="ECO:0007669"/>
    <property type="project" value="EnsemblFungi"/>
</dbReference>
<dbReference type="GO" id="GO:1900182">
    <property type="term" value="P:positive regulation of protein localization to nucleus"/>
    <property type="evidence" value="ECO:0007669"/>
    <property type="project" value="EnsemblFungi"/>
</dbReference>
<feature type="domain" description="Ubiquitin fusion degradation protein UFD1 N-terminal subdomain 2" evidence="6">
    <location>
        <begin position="119"/>
        <end position="196"/>
    </location>
</feature>
<dbReference type="GO" id="GO:0072671">
    <property type="term" value="P:mitochondria-associated ubiquitin-dependent protein catabolic process"/>
    <property type="evidence" value="ECO:0007669"/>
    <property type="project" value="EnsemblFungi"/>
</dbReference>
<evidence type="ECO:0000256" key="1">
    <source>
        <dbReference type="ARBA" id="ARBA00006043"/>
    </source>
</evidence>
<dbReference type="Proteomes" id="UP000094236">
    <property type="component" value="Unassembled WGS sequence"/>
</dbReference>
<dbReference type="GO" id="GO:0043130">
    <property type="term" value="F:ubiquitin binding"/>
    <property type="evidence" value="ECO:0007669"/>
    <property type="project" value="EnsemblFungi"/>
</dbReference>
<evidence type="ECO:0000259" key="6">
    <source>
        <dbReference type="Pfam" id="PF24842"/>
    </source>
</evidence>
<feature type="domain" description="Ubiquitin fusion degradation protein UFD1 N-terminal subdomain 1" evidence="5">
    <location>
        <begin position="19"/>
        <end position="117"/>
    </location>
</feature>
<organism evidence="7 8">
    <name type="scientific">Pachysolen tannophilus NRRL Y-2460</name>
    <dbReference type="NCBI Taxonomy" id="669874"/>
    <lineage>
        <taxon>Eukaryota</taxon>
        <taxon>Fungi</taxon>
        <taxon>Dikarya</taxon>
        <taxon>Ascomycota</taxon>
        <taxon>Saccharomycotina</taxon>
        <taxon>Pichiomycetes</taxon>
        <taxon>Pachysolenaceae</taxon>
        <taxon>Pachysolen</taxon>
    </lineage>
</organism>
<dbReference type="GO" id="GO:0070651">
    <property type="term" value="P:nonfunctional rRNA decay"/>
    <property type="evidence" value="ECO:0007669"/>
    <property type="project" value="EnsemblFungi"/>
</dbReference>
<dbReference type="GO" id="GO:0000837">
    <property type="term" value="C:Doa10p ubiquitin ligase complex"/>
    <property type="evidence" value="ECO:0007669"/>
    <property type="project" value="EnsemblFungi"/>
</dbReference>
<dbReference type="GO" id="GO:0072665">
    <property type="term" value="P:protein localization to vacuole"/>
    <property type="evidence" value="ECO:0007669"/>
    <property type="project" value="EnsemblFungi"/>
</dbReference>
<dbReference type="InterPro" id="IPR042299">
    <property type="entry name" value="Ufd1-like_Nn"/>
</dbReference>
<gene>
    <name evidence="7" type="ORF">PACTADRAFT_14498</name>
</gene>
<feature type="region of interest" description="Disordered" evidence="4">
    <location>
        <begin position="319"/>
        <end position="348"/>
    </location>
</feature>
<dbReference type="STRING" id="669874.A0A1E4U1Y1"/>
<dbReference type="GO" id="GO:0030970">
    <property type="term" value="P:retrograde protein transport, ER to cytosol"/>
    <property type="evidence" value="ECO:0007669"/>
    <property type="project" value="EnsemblFungi"/>
</dbReference>
<keyword evidence="2" id="KW-0833">Ubl conjugation pathway</keyword>
<dbReference type="InterPro" id="IPR004854">
    <property type="entry name" value="Ufd1-like"/>
</dbReference>
<dbReference type="Gene3D" id="3.10.330.10">
    <property type="match status" value="1"/>
</dbReference>
<evidence type="ECO:0000256" key="3">
    <source>
        <dbReference type="ARBA" id="ARBA00074895"/>
    </source>
</evidence>
<dbReference type="GO" id="GO:0030894">
    <property type="term" value="C:replisome"/>
    <property type="evidence" value="ECO:0007669"/>
    <property type="project" value="EnsemblFungi"/>
</dbReference>
<evidence type="ECO:0000313" key="7">
    <source>
        <dbReference type="EMBL" id="ODV98016.1"/>
    </source>
</evidence>
<dbReference type="GO" id="GO:0071629">
    <property type="term" value="P:cytoplasm protein quality control by the ubiquitin-proteasome system"/>
    <property type="evidence" value="ECO:0007669"/>
    <property type="project" value="EnsemblFungi"/>
</dbReference>
<dbReference type="GO" id="GO:1990112">
    <property type="term" value="C:RQC complex"/>
    <property type="evidence" value="ECO:0007669"/>
    <property type="project" value="EnsemblFungi"/>
</dbReference>
<dbReference type="Pfam" id="PF03152">
    <property type="entry name" value="UFD1_N1"/>
    <property type="match status" value="1"/>
</dbReference>
<dbReference type="PANTHER" id="PTHR12555:SF13">
    <property type="entry name" value="UBIQUITIN RECOGNITION FACTOR IN ER-ASSOCIATED DEGRADATION PROTEIN 1"/>
    <property type="match status" value="1"/>
</dbReference>
<reference evidence="8" key="1">
    <citation type="submission" date="2016-05" db="EMBL/GenBank/DDBJ databases">
        <title>Comparative genomics of biotechnologically important yeasts.</title>
        <authorList>
            <consortium name="DOE Joint Genome Institute"/>
            <person name="Riley R."/>
            <person name="Haridas S."/>
            <person name="Wolfe K.H."/>
            <person name="Lopes M.R."/>
            <person name="Hittinger C.T."/>
            <person name="Goker M."/>
            <person name="Salamov A."/>
            <person name="Wisecaver J."/>
            <person name="Long T.M."/>
            <person name="Aerts A.L."/>
            <person name="Barry K."/>
            <person name="Choi C."/>
            <person name="Clum A."/>
            <person name="Coughlan A.Y."/>
            <person name="Deshpande S."/>
            <person name="Douglass A.P."/>
            <person name="Hanson S.J."/>
            <person name="Klenk H.-P."/>
            <person name="Labutti K."/>
            <person name="Lapidus A."/>
            <person name="Lindquist E."/>
            <person name="Lipzen A."/>
            <person name="Meier-Kolthoff J.P."/>
            <person name="Ohm R.A."/>
            <person name="Otillar R.P."/>
            <person name="Pangilinan J."/>
            <person name="Peng Y."/>
            <person name="Rokas A."/>
            <person name="Rosa C.A."/>
            <person name="Scheuner C."/>
            <person name="Sibirny A.A."/>
            <person name="Slot J.C."/>
            <person name="Stielow J.B."/>
            <person name="Sun H."/>
            <person name="Kurtzman C.P."/>
            <person name="Blackwell M."/>
            <person name="Grigoriev I.V."/>
            <person name="Jeffries T.W."/>
        </authorList>
    </citation>
    <scope>NUCLEOTIDE SEQUENCE [LARGE SCALE GENOMIC DNA]</scope>
    <source>
        <strain evidence="8">NRRL Y-2460</strain>
    </source>
</reference>
<evidence type="ECO:0000256" key="4">
    <source>
        <dbReference type="SAM" id="MobiDB-lite"/>
    </source>
</evidence>
<dbReference type="InterPro" id="IPR055418">
    <property type="entry name" value="UFD1_N2"/>
</dbReference>
<dbReference type="FunFam" id="2.40.40.50:FF:000001">
    <property type="entry name" value="Ubiquitin fusion degradation protein 1 homolog"/>
    <property type="match status" value="1"/>
</dbReference>
<dbReference type="GO" id="GO:0005634">
    <property type="term" value="C:nucleus"/>
    <property type="evidence" value="ECO:0007669"/>
    <property type="project" value="EnsemblFungi"/>
</dbReference>
<dbReference type="GO" id="GO:1990116">
    <property type="term" value="P:ribosome-associated ubiquitin-dependent protein catabolic process"/>
    <property type="evidence" value="ECO:0007669"/>
    <property type="project" value="EnsemblFungi"/>
</dbReference>
<dbReference type="AlphaFoldDB" id="A0A1E4U1Y1"/>
<evidence type="ECO:0000259" key="5">
    <source>
        <dbReference type="Pfam" id="PF03152"/>
    </source>
</evidence>
<accession>A0A1E4U1Y1</accession>
<dbReference type="GO" id="GO:0000839">
    <property type="term" value="C:Hrd1p ubiquitin ligase ERAD-L complex"/>
    <property type="evidence" value="ECO:0007669"/>
    <property type="project" value="EnsemblFungi"/>
</dbReference>
<dbReference type="Pfam" id="PF24842">
    <property type="entry name" value="UFD1_N2"/>
    <property type="match status" value="1"/>
</dbReference>
<proteinExistence type="inferred from homology"/>
<dbReference type="Gene3D" id="2.40.40.50">
    <property type="entry name" value="Ubiquitin fusion degradation protein UFD1, N-terminal domain"/>
    <property type="match status" value="1"/>
</dbReference>
<keyword evidence="8" id="KW-1185">Reference proteome</keyword>
<evidence type="ECO:0000256" key="2">
    <source>
        <dbReference type="ARBA" id="ARBA00022786"/>
    </source>
</evidence>
<dbReference type="PANTHER" id="PTHR12555">
    <property type="entry name" value="UBIQUITIN FUSION DEGRADATON PROTEIN 1"/>
    <property type="match status" value="1"/>
</dbReference>
<name>A0A1E4U1Y1_PACTA</name>
<protein>
    <recommendedName>
        <fullName evidence="3">Ubiquitin fusion degradation protein 1</fullName>
    </recommendedName>
</protein>
<evidence type="ECO:0000313" key="8">
    <source>
        <dbReference type="Proteomes" id="UP000094236"/>
    </source>
</evidence>
<dbReference type="GO" id="GO:0006274">
    <property type="term" value="P:DNA replication termination"/>
    <property type="evidence" value="ECO:0007669"/>
    <property type="project" value="EnsemblFungi"/>
</dbReference>
<dbReference type="OrthoDB" id="422728at2759"/>
<feature type="compositionally biased region" description="Polar residues" evidence="4">
    <location>
        <begin position="329"/>
        <end position="341"/>
    </location>
</feature>
<dbReference type="InterPro" id="IPR055417">
    <property type="entry name" value="UFD1_N1"/>
</dbReference>
<dbReference type="EMBL" id="KV454011">
    <property type="protein sequence ID" value="ODV98016.1"/>
    <property type="molecule type" value="Genomic_DNA"/>
</dbReference>
<sequence>MFSGFASQFAQFNIPSNYEAWFRCYPIAMMSDLIRKEDANFGGKIFLPPSSLNQLTQLNIRYPMLFELENEALGIKTHSGVLEFVAEEGRAYLPQWMMETLQVQPGSLIKVANADLPSGSFVRIQPQSEEFLDISDPKAVLENCLRKFSTLTVDDIIQISYNEKLYHIKVLEVKPESVTHSICVVETDLETDFAPPPGYEEKMEKLQKENKERAAALQKNPNSNADIANRHVVTELGSIGSQINYDQLLEKGKKGNEKWEGKGFKLSGKGKSTEKIESKNNNANFDNVKTLKLDGPPVPLNLEPNVLFFGFPYIPPALEENEKDKQDSKTNAFQGEGQSLRVNRKRKK</sequence>